<evidence type="ECO:0000313" key="3">
    <source>
        <dbReference type="Proteomes" id="UP000000305"/>
    </source>
</evidence>
<organism evidence="2 3">
    <name type="scientific">Daphnia pulex</name>
    <name type="common">Water flea</name>
    <dbReference type="NCBI Taxonomy" id="6669"/>
    <lineage>
        <taxon>Eukaryota</taxon>
        <taxon>Metazoa</taxon>
        <taxon>Ecdysozoa</taxon>
        <taxon>Arthropoda</taxon>
        <taxon>Crustacea</taxon>
        <taxon>Branchiopoda</taxon>
        <taxon>Diplostraca</taxon>
        <taxon>Cladocera</taxon>
        <taxon>Anomopoda</taxon>
        <taxon>Daphniidae</taxon>
        <taxon>Daphnia</taxon>
    </lineage>
</organism>
<dbReference type="AlphaFoldDB" id="E9G833"/>
<dbReference type="KEGG" id="dpx:DAPPUDRAFT_238578"/>
<evidence type="ECO:0000313" key="2">
    <source>
        <dbReference type="EMBL" id="EFX84345.1"/>
    </source>
</evidence>
<protein>
    <submittedName>
        <fullName evidence="2">Uncharacterized protein</fullName>
    </submittedName>
</protein>
<feature type="region of interest" description="Disordered" evidence="1">
    <location>
        <begin position="95"/>
        <end position="114"/>
    </location>
</feature>
<dbReference type="EMBL" id="GL732534">
    <property type="protein sequence ID" value="EFX84345.1"/>
    <property type="molecule type" value="Genomic_DNA"/>
</dbReference>
<sequence>MMGLRSRSRNLATFFEPRYKNALINKLCRMRGILIYGYKCIFISRYYFFKTLWQCDASVCYTQSVEMVTWCYPEMENQDLKRIAKGLLEMAPTALPQHPPCSFPNPEKNENIQF</sequence>
<name>E9G833_DAPPU</name>
<gene>
    <name evidence="2" type="ORF">DAPPUDRAFT_238578</name>
</gene>
<dbReference type="Proteomes" id="UP000000305">
    <property type="component" value="Unassembled WGS sequence"/>
</dbReference>
<keyword evidence="3" id="KW-1185">Reference proteome</keyword>
<proteinExistence type="predicted"/>
<dbReference type="InParanoid" id="E9G833"/>
<dbReference type="HOGENOM" id="CLU_2123490_0_0_1"/>
<reference evidence="2 3" key="1">
    <citation type="journal article" date="2011" name="Science">
        <title>The ecoresponsive genome of Daphnia pulex.</title>
        <authorList>
            <person name="Colbourne J.K."/>
            <person name="Pfrender M.E."/>
            <person name="Gilbert D."/>
            <person name="Thomas W.K."/>
            <person name="Tucker A."/>
            <person name="Oakley T.H."/>
            <person name="Tokishita S."/>
            <person name="Aerts A."/>
            <person name="Arnold G.J."/>
            <person name="Basu M.K."/>
            <person name="Bauer D.J."/>
            <person name="Caceres C.E."/>
            <person name="Carmel L."/>
            <person name="Casola C."/>
            <person name="Choi J.H."/>
            <person name="Detter J.C."/>
            <person name="Dong Q."/>
            <person name="Dusheyko S."/>
            <person name="Eads B.D."/>
            <person name="Frohlich T."/>
            <person name="Geiler-Samerotte K.A."/>
            <person name="Gerlach D."/>
            <person name="Hatcher P."/>
            <person name="Jogdeo S."/>
            <person name="Krijgsveld J."/>
            <person name="Kriventseva E.V."/>
            <person name="Kultz D."/>
            <person name="Laforsch C."/>
            <person name="Lindquist E."/>
            <person name="Lopez J."/>
            <person name="Manak J.R."/>
            <person name="Muller J."/>
            <person name="Pangilinan J."/>
            <person name="Patwardhan R.P."/>
            <person name="Pitluck S."/>
            <person name="Pritham E.J."/>
            <person name="Rechtsteiner A."/>
            <person name="Rho M."/>
            <person name="Rogozin I.B."/>
            <person name="Sakarya O."/>
            <person name="Salamov A."/>
            <person name="Schaack S."/>
            <person name="Shapiro H."/>
            <person name="Shiga Y."/>
            <person name="Skalitzky C."/>
            <person name="Smith Z."/>
            <person name="Souvorov A."/>
            <person name="Sung W."/>
            <person name="Tang Z."/>
            <person name="Tsuchiya D."/>
            <person name="Tu H."/>
            <person name="Vos H."/>
            <person name="Wang M."/>
            <person name="Wolf Y.I."/>
            <person name="Yamagata H."/>
            <person name="Yamada T."/>
            <person name="Ye Y."/>
            <person name="Shaw J.R."/>
            <person name="Andrews J."/>
            <person name="Crease T.J."/>
            <person name="Tang H."/>
            <person name="Lucas S.M."/>
            <person name="Robertson H.M."/>
            <person name="Bork P."/>
            <person name="Koonin E.V."/>
            <person name="Zdobnov E.M."/>
            <person name="Grigoriev I.V."/>
            <person name="Lynch M."/>
            <person name="Boore J.L."/>
        </authorList>
    </citation>
    <scope>NUCLEOTIDE SEQUENCE [LARGE SCALE GENOMIC DNA]</scope>
</reference>
<accession>E9G833</accession>
<evidence type="ECO:0000256" key="1">
    <source>
        <dbReference type="SAM" id="MobiDB-lite"/>
    </source>
</evidence>